<feature type="compositionally biased region" description="Low complexity" evidence="1">
    <location>
        <begin position="90"/>
        <end position="105"/>
    </location>
</feature>
<evidence type="ECO:0000256" key="1">
    <source>
        <dbReference type="SAM" id="MobiDB-lite"/>
    </source>
</evidence>
<protein>
    <submittedName>
        <fullName evidence="2">Uncharacterized protein</fullName>
    </submittedName>
</protein>
<feature type="compositionally biased region" description="Polar residues" evidence="1">
    <location>
        <begin position="112"/>
        <end position="122"/>
    </location>
</feature>
<evidence type="ECO:0000313" key="2">
    <source>
        <dbReference type="EMBL" id="GHP09127.1"/>
    </source>
</evidence>
<accession>A0A830HW62</accession>
<evidence type="ECO:0000313" key="3">
    <source>
        <dbReference type="Proteomes" id="UP000660262"/>
    </source>
</evidence>
<reference evidence="2" key="1">
    <citation type="submission" date="2020-10" db="EMBL/GenBank/DDBJ databases">
        <title>Unveiling of a novel bifunctional photoreceptor, Dualchrome1, isolated from a cosmopolitan green alga.</title>
        <authorList>
            <person name="Suzuki S."/>
            <person name="Kawachi M."/>
        </authorList>
    </citation>
    <scope>NUCLEOTIDE SEQUENCE</scope>
    <source>
        <strain evidence="2">NIES 2893</strain>
    </source>
</reference>
<proteinExistence type="predicted"/>
<name>A0A830HW62_9CHLO</name>
<comment type="caution">
    <text evidence="2">The sequence shown here is derived from an EMBL/GenBank/DDBJ whole genome shotgun (WGS) entry which is preliminary data.</text>
</comment>
<dbReference type="AlphaFoldDB" id="A0A830HW62"/>
<keyword evidence="3" id="KW-1185">Reference proteome</keyword>
<feature type="compositionally biased region" description="Low complexity" evidence="1">
    <location>
        <begin position="36"/>
        <end position="52"/>
    </location>
</feature>
<sequence length="158" mass="17239">MSLAQAEKVAARVASVTRRTSRAELFRSAAKDLSALSSFSSRRPSASSASVSNIEQEQEQRKHDEDALDHLWSEAPEETERHGNPLFADTTPSTPYTPAFATPTADVLPSSKAATDGTSIPTSRRRGGYTLFEGGQQQAPKEKDRPTTARRTSRYSLL</sequence>
<dbReference type="EMBL" id="BNJQ01000023">
    <property type="protein sequence ID" value="GHP09127.1"/>
    <property type="molecule type" value="Genomic_DNA"/>
</dbReference>
<organism evidence="2 3">
    <name type="scientific">Pycnococcus provasolii</name>
    <dbReference type="NCBI Taxonomy" id="41880"/>
    <lineage>
        <taxon>Eukaryota</taxon>
        <taxon>Viridiplantae</taxon>
        <taxon>Chlorophyta</taxon>
        <taxon>Pseudoscourfieldiophyceae</taxon>
        <taxon>Pseudoscourfieldiales</taxon>
        <taxon>Pycnococcaceae</taxon>
        <taxon>Pycnococcus</taxon>
    </lineage>
</organism>
<feature type="region of interest" description="Disordered" evidence="1">
    <location>
        <begin position="36"/>
        <end position="158"/>
    </location>
</feature>
<dbReference type="Proteomes" id="UP000660262">
    <property type="component" value="Unassembled WGS sequence"/>
</dbReference>
<feature type="compositionally biased region" description="Basic and acidic residues" evidence="1">
    <location>
        <begin position="58"/>
        <end position="83"/>
    </location>
</feature>
<gene>
    <name evidence="2" type="ORF">PPROV_000786400</name>
</gene>